<keyword evidence="2" id="KW-0804">Transcription</keyword>
<evidence type="ECO:0000256" key="1">
    <source>
        <dbReference type="ARBA" id="ARBA00023015"/>
    </source>
</evidence>
<dbReference type="InterPro" id="IPR051677">
    <property type="entry name" value="AfsR-DnrI-RedD_regulator"/>
</dbReference>
<sequence>MAGGSAGRVGDLILAYRQRLGLTQEQLAGRSGLSARMVRDLESNRVTTPRARSLRQLAAALELSAEEIAGLGPPVLRIGVLGPLVVTRGGQQVTVENEDSRRMLARLALRPNAFLPFDEAAAKDEENAQELSRKLGPGVLHVEQDGCLLHVEREGVDAARFVDLLEAGDAAQALRCWRGPIAVELGGDALAKDLGRRRVAAAIACARADDTDVHRDLIAEVAAAEPLHEPLHAELMLALGRAGDRAGALRAYGRISRRLAAELDVAPGDRLAAAHRQVSDPLRAWVTPAQLPRVPEGIVARPELSAALDAGAEVCVVTGPEGIGKSTAVLDWAHRVKTSFPDGQIYVALGHQVAPERAVLGALGVPAELIPANAAALYRSVLAGRKVLVVLDGATSAAQVRPLLPGGAGCRTVVTSREPLPELLATETAGLVTVGPLTPGEAHEVLVRRVGARRVAAEAGVVSRFLAGCGGSPLVIAAAAARAATMASAPLCTVLTTAPARHGPDLRTGLAAARHLDPHRAPLPAVEEVHTADEARAWFAAEHDTLLAGLGRAVTAGRDGDIRGLAWLLRDHLDRGGHWSSWLAVEQAALAAAVRQHDEAGQATVLRNLGEACARLGRDDEAAGCFRRATQLSLALGDGIGQAHTLLVSAPLSPPREALEQTLTALGLFRRAGSAVFEARALAGVGGANARLGRHVAALAHFHRALALNDGLDDPAGRAAMLAGIGGVHRRMGDYTEAARCLTRALEAHHAAGDLLAEATVRAELGDVHHATGRRQAAATAWRAAAAALDRLGHPDGARIRSRLTAHRVRRRPATDRQLRAAVPASDPDGPAAH</sequence>
<dbReference type="GO" id="GO:0003677">
    <property type="term" value="F:DNA binding"/>
    <property type="evidence" value="ECO:0007669"/>
    <property type="project" value="InterPro"/>
</dbReference>
<dbReference type="SMART" id="SM00028">
    <property type="entry name" value="TPR"/>
    <property type="match status" value="4"/>
</dbReference>
<dbReference type="InterPro" id="IPR027417">
    <property type="entry name" value="P-loop_NTPase"/>
</dbReference>
<dbReference type="InterPro" id="IPR036388">
    <property type="entry name" value="WH-like_DNA-bd_sf"/>
</dbReference>
<protein>
    <recommendedName>
        <fullName evidence="4">HTH cro/C1-type domain-containing protein</fullName>
    </recommendedName>
</protein>
<organism evidence="5 6">
    <name type="scientific">Winogradskya consettensis</name>
    <dbReference type="NCBI Taxonomy" id="113560"/>
    <lineage>
        <taxon>Bacteria</taxon>
        <taxon>Bacillati</taxon>
        <taxon>Actinomycetota</taxon>
        <taxon>Actinomycetes</taxon>
        <taxon>Micromonosporales</taxon>
        <taxon>Micromonosporaceae</taxon>
        <taxon>Winogradskya</taxon>
    </lineage>
</organism>
<evidence type="ECO:0000313" key="6">
    <source>
        <dbReference type="Proteomes" id="UP000680865"/>
    </source>
</evidence>
<dbReference type="Pfam" id="PF13424">
    <property type="entry name" value="TPR_12"/>
    <property type="match status" value="1"/>
</dbReference>
<dbReference type="SMART" id="SM01043">
    <property type="entry name" value="BTAD"/>
    <property type="match status" value="1"/>
</dbReference>
<dbReference type="Proteomes" id="UP000680865">
    <property type="component" value="Unassembled WGS sequence"/>
</dbReference>
<reference evidence="5" key="1">
    <citation type="submission" date="2021-03" db="EMBL/GenBank/DDBJ databases">
        <title>Whole genome shotgun sequence of Actinoplanes consettensis NBRC 14913.</title>
        <authorList>
            <person name="Komaki H."/>
            <person name="Tamura T."/>
        </authorList>
    </citation>
    <scope>NUCLEOTIDE SEQUENCE</scope>
    <source>
        <strain evidence="5">NBRC 14913</strain>
    </source>
</reference>
<dbReference type="Gene3D" id="1.10.260.40">
    <property type="entry name" value="lambda repressor-like DNA-binding domains"/>
    <property type="match status" value="1"/>
</dbReference>
<keyword evidence="6" id="KW-1185">Reference proteome</keyword>
<dbReference type="InterPro" id="IPR011990">
    <property type="entry name" value="TPR-like_helical_dom_sf"/>
</dbReference>
<dbReference type="SUPFAM" id="SSF48452">
    <property type="entry name" value="TPR-like"/>
    <property type="match status" value="2"/>
</dbReference>
<dbReference type="Pfam" id="PF03704">
    <property type="entry name" value="BTAD"/>
    <property type="match status" value="1"/>
</dbReference>
<dbReference type="Gene3D" id="1.10.10.10">
    <property type="entry name" value="Winged helix-like DNA-binding domain superfamily/Winged helix DNA-binding domain"/>
    <property type="match status" value="1"/>
</dbReference>
<evidence type="ECO:0000256" key="2">
    <source>
        <dbReference type="ARBA" id="ARBA00023163"/>
    </source>
</evidence>
<evidence type="ECO:0000256" key="3">
    <source>
        <dbReference type="SAM" id="MobiDB-lite"/>
    </source>
</evidence>
<dbReference type="InterPro" id="IPR019734">
    <property type="entry name" value="TPR_rpt"/>
</dbReference>
<dbReference type="InterPro" id="IPR005158">
    <property type="entry name" value="BTAD"/>
</dbReference>
<dbReference type="InterPro" id="IPR001387">
    <property type="entry name" value="Cro/C1-type_HTH"/>
</dbReference>
<dbReference type="Pfam" id="PF01381">
    <property type="entry name" value="HTH_3"/>
    <property type="match status" value="1"/>
</dbReference>
<feature type="domain" description="HTH cro/C1-type" evidence="4">
    <location>
        <begin position="13"/>
        <end position="68"/>
    </location>
</feature>
<keyword evidence="1" id="KW-0805">Transcription regulation</keyword>
<evidence type="ECO:0000259" key="4">
    <source>
        <dbReference type="PROSITE" id="PS50943"/>
    </source>
</evidence>
<gene>
    <name evidence="5" type="ORF">Aco04nite_09420</name>
</gene>
<dbReference type="PROSITE" id="PS50943">
    <property type="entry name" value="HTH_CROC1"/>
    <property type="match status" value="1"/>
</dbReference>
<dbReference type="InterPro" id="IPR010982">
    <property type="entry name" value="Lambda_DNA-bd_dom_sf"/>
</dbReference>
<dbReference type="EMBL" id="BOQP01000004">
    <property type="protein sequence ID" value="GIM68138.1"/>
    <property type="molecule type" value="Genomic_DNA"/>
</dbReference>
<comment type="caution">
    <text evidence="5">The sequence shown here is derived from an EMBL/GenBank/DDBJ whole genome shotgun (WGS) entry which is preliminary data.</text>
</comment>
<accession>A0A919SAS2</accession>
<dbReference type="SUPFAM" id="SSF47413">
    <property type="entry name" value="lambda repressor-like DNA-binding domains"/>
    <property type="match status" value="1"/>
</dbReference>
<evidence type="ECO:0000313" key="5">
    <source>
        <dbReference type="EMBL" id="GIM68138.1"/>
    </source>
</evidence>
<dbReference type="SUPFAM" id="SSF52540">
    <property type="entry name" value="P-loop containing nucleoside triphosphate hydrolases"/>
    <property type="match status" value="1"/>
</dbReference>
<proteinExistence type="predicted"/>
<dbReference type="SMART" id="SM00530">
    <property type="entry name" value="HTH_XRE"/>
    <property type="match status" value="1"/>
</dbReference>
<name>A0A919SAS2_9ACTN</name>
<dbReference type="CDD" id="cd00093">
    <property type="entry name" value="HTH_XRE"/>
    <property type="match status" value="1"/>
</dbReference>
<dbReference type="AlphaFoldDB" id="A0A919SAS2"/>
<feature type="region of interest" description="Disordered" evidence="3">
    <location>
        <begin position="808"/>
        <end position="834"/>
    </location>
</feature>
<dbReference type="GO" id="GO:0006355">
    <property type="term" value="P:regulation of DNA-templated transcription"/>
    <property type="evidence" value="ECO:0007669"/>
    <property type="project" value="TreeGrafter"/>
</dbReference>
<dbReference type="Pfam" id="PF13176">
    <property type="entry name" value="TPR_7"/>
    <property type="match status" value="1"/>
</dbReference>
<dbReference type="Gene3D" id="1.25.40.10">
    <property type="entry name" value="Tetratricopeptide repeat domain"/>
    <property type="match status" value="3"/>
</dbReference>
<dbReference type="PANTHER" id="PTHR35807">
    <property type="entry name" value="TRANSCRIPTIONAL REGULATOR REDD-RELATED"/>
    <property type="match status" value="1"/>
</dbReference>
<dbReference type="PANTHER" id="PTHR35807:SF1">
    <property type="entry name" value="TRANSCRIPTIONAL REGULATOR REDD"/>
    <property type="match status" value="1"/>
</dbReference>